<feature type="region of interest" description="Disordered" evidence="1">
    <location>
        <begin position="230"/>
        <end position="265"/>
    </location>
</feature>
<dbReference type="GO" id="GO:0016579">
    <property type="term" value="P:protein deubiquitination"/>
    <property type="evidence" value="ECO:0007669"/>
    <property type="project" value="InterPro"/>
</dbReference>
<dbReference type="PROSITE" id="PS50235">
    <property type="entry name" value="USP_3"/>
    <property type="match status" value="1"/>
</dbReference>
<reference evidence="3 4" key="1">
    <citation type="journal article" date="2024" name="Plant J.">
        <title>Genome sequences and population genomics reveal climatic adaptation and genomic divergence between two closely related sweetgum species.</title>
        <authorList>
            <person name="Xu W.Q."/>
            <person name="Ren C.Q."/>
            <person name="Zhang X.Y."/>
            <person name="Comes H.P."/>
            <person name="Liu X.H."/>
            <person name="Li Y.G."/>
            <person name="Kettle C.J."/>
            <person name="Jalonen R."/>
            <person name="Gaisberger H."/>
            <person name="Ma Y.Z."/>
            <person name="Qiu Y.X."/>
        </authorList>
    </citation>
    <scope>NUCLEOTIDE SEQUENCE [LARGE SCALE GENOMIC DNA]</scope>
    <source>
        <strain evidence="3">Hangzhou</strain>
    </source>
</reference>
<feature type="compositionally biased region" description="Polar residues" evidence="1">
    <location>
        <begin position="237"/>
        <end position="259"/>
    </location>
</feature>
<feature type="domain" description="USP" evidence="2">
    <location>
        <begin position="1"/>
        <end position="207"/>
    </location>
</feature>
<dbReference type="AlphaFoldDB" id="A0AAP0RTI9"/>
<sequence length="382" mass="42892">MQSVCLKEAGVVGQLAEETTLVGLTFGGYLRSKIKCMKCLGKSERYERMMDLTVEIDGDIRTLEEALAQFTASEILDGENKYQCSRCKSYEKAWKKLTVLEVPNVLTIVLKRFQSGNFGKLNKPVRFPLLLNMAPYMSGTSDKSPLYDLYAVVVHLDYMNAAFSGHYVCYVKNFQGEWFKIDDSTVTHVELESVLSEGAYILLYARHSPRVPGLLRNTVASHDGKLKRRNLEAVPSSLKTSKAKSNSVKPSADLSQQKLGKSPYRMNVDGPNSNQFFDPEDPRFHSMRRFRMADSSSESSSLFSCSDVGSCSTESTKDSASAEDFSDYIFGDVEPNWYSPYGLPVDSVSSVLPLLLETCCFKPKFFSDLCVSELEWRFSIRS</sequence>
<dbReference type="GO" id="GO:0005634">
    <property type="term" value="C:nucleus"/>
    <property type="evidence" value="ECO:0007669"/>
    <property type="project" value="TreeGrafter"/>
</dbReference>
<evidence type="ECO:0000313" key="3">
    <source>
        <dbReference type="EMBL" id="KAK9284688.1"/>
    </source>
</evidence>
<accession>A0AAP0RTI9</accession>
<evidence type="ECO:0000259" key="2">
    <source>
        <dbReference type="PROSITE" id="PS50235"/>
    </source>
</evidence>
<dbReference type="PANTHER" id="PTHR24006:SF690">
    <property type="entry name" value="UBIQUITIN CARBOXYL-TERMINAL HYDROLASE 17"/>
    <property type="match status" value="1"/>
</dbReference>
<dbReference type="SUPFAM" id="SSF54001">
    <property type="entry name" value="Cysteine proteinases"/>
    <property type="match status" value="1"/>
</dbReference>
<organism evidence="3 4">
    <name type="scientific">Liquidambar formosana</name>
    <name type="common">Formosan gum</name>
    <dbReference type="NCBI Taxonomy" id="63359"/>
    <lineage>
        <taxon>Eukaryota</taxon>
        <taxon>Viridiplantae</taxon>
        <taxon>Streptophyta</taxon>
        <taxon>Embryophyta</taxon>
        <taxon>Tracheophyta</taxon>
        <taxon>Spermatophyta</taxon>
        <taxon>Magnoliopsida</taxon>
        <taxon>eudicotyledons</taxon>
        <taxon>Gunneridae</taxon>
        <taxon>Pentapetalae</taxon>
        <taxon>Saxifragales</taxon>
        <taxon>Altingiaceae</taxon>
        <taxon>Liquidambar</taxon>
    </lineage>
</organism>
<dbReference type="PANTHER" id="PTHR24006">
    <property type="entry name" value="UBIQUITIN CARBOXYL-TERMINAL HYDROLASE"/>
    <property type="match status" value="1"/>
</dbReference>
<dbReference type="GO" id="GO:0005829">
    <property type="term" value="C:cytosol"/>
    <property type="evidence" value="ECO:0007669"/>
    <property type="project" value="TreeGrafter"/>
</dbReference>
<keyword evidence="4" id="KW-1185">Reference proteome</keyword>
<dbReference type="Pfam" id="PF00443">
    <property type="entry name" value="UCH"/>
    <property type="match status" value="1"/>
</dbReference>
<name>A0AAP0RTI9_LIQFO</name>
<dbReference type="InterPro" id="IPR050164">
    <property type="entry name" value="Peptidase_C19"/>
</dbReference>
<dbReference type="EMBL" id="JBBPBK010000005">
    <property type="protein sequence ID" value="KAK9284688.1"/>
    <property type="molecule type" value="Genomic_DNA"/>
</dbReference>
<dbReference type="InterPro" id="IPR028889">
    <property type="entry name" value="USP"/>
</dbReference>
<comment type="caution">
    <text evidence="3">The sequence shown here is derived from an EMBL/GenBank/DDBJ whole genome shotgun (WGS) entry which is preliminary data.</text>
</comment>
<evidence type="ECO:0000256" key="1">
    <source>
        <dbReference type="SAM" id="MobiDB-lite"/>
    </source>
</evidence>
<dbReference type="Gene3D" id="3.90.70.10">
    <property type="entry name" value="Cysteine proteinases"/>
    <property type="match status" value="1"/>
</dbReference>
<dbReference type="InterPro" id="IPR038765">
    <property type="entry name" value="Papain-like_cys_pep_sf"/>
</dbReference>
<dbReference type="Proteomes" id="UP001415857">
    <property type="component" value="Unassembled WGS sequence"/>
</dbReference>
<dbReference type="GO" id="GO:0004843">
    <property type="term" value="F:cysteine-type deubiquitinase activity"/>
    <property type="evidence" value="ECO:0007669"/>
    <property type="project" value="InterPro"/>
</dbReference>
<gene>
    <name evidence="3" type="ORF">L1049_023864</name>
</gene>
<evidence type="ECO:0000313" key="4">
    <source>
        <dbReference type="Proteomes" id="UP001415857"/>
    </source>
</evidence>
<protein>
    <recommendedName>
        <fullName evidence="2">USP domain-containing protein</fullName>
    </recommendedName>
</protein>
<proteinExistence type="predicted"/>
<dbReference type="InterPro" id="IPR001394">
    <property type="entry name" value="Peptidase_C19_UCH"/>
</dbReference>